<evidence type="ECO:0000259" key="8">
    <source>
        <dbReference type="Pfam" id="PF01545"/>
    </source>
</evidence>
<dbReference type="Gene3D" id="1.20.1510.10">
    <property type="entry name" value="Cation efflux protein transmembrane domain"/>
    <property type="match status" value="1"/>
</dbReference>
<dbReference type="InterPro" id="IPR027470">
    <property type="entry name" value="Cation_efflux_CTD"/>
</dbReference>
<dbReference type="Proteomes" id="UP000268059">
    <property type="component" value="Chromosome"/>
</dbReference>
<dbReference type="Gene3D" id="3.30.70.1350">
    <property type="entry name" value="Cation efflux protein, cytoplasmic domain"/>
    <property type="match status" value="1"/>
</dbReference>
<feature type="transmembrane region" description="Helical" evidence="7">
    <location>
        <begin position="79"/>
        <end position="98"/>
    </location>
</feature>
<dbReference type="InterPro" id="IPR050291">
    <property type="entry name" value="CDF_Transporter"/>
</dbReference>
<organism evidence="10 11">
    <name type="scientific">Intestinibaculum porci</name>
    <dbReference type="NCBI Taxonomy" id="2487118"/>
    <lineage>
        <taxon>Bacteria</taxon>
        <taxon>Bacillati</taxon>
        <taxon>Bacillota</taxon>
        <taxon>Erysipelotrichia</taxon>
        <taxon>Erysipelotrichales</taxon>
        <taxon>Erysipelotrichaceae</taxon>
        <taxon>Intestinibaculum</taxon>
    </lineage>
</organism>
<protein>
    <submittedName>
        <fullName evidence="10">Cation diffusion facilitator transporter</fullName>
    </submittedName>
</protein>
<keyword evidence="3" id="KW-0813">Transport</keyword>
<evidence type="ECO:0000256" key="7">
    <source>
        <dbReference type="SAM" id="Phobius"/>
    </source>
</evidence>
<dbReference type="InterPro" id="IPR058533">
    <property type="entry name" value="Cation_efflux_TM"/>
</dbReference>
<reference evidence="10 11" key="1">
    <citation type="submission" date="2018-11" db="EMBL/GenBank/DDBJ databases">
        <title>Novel Erysipelotrichaceae bacterium isolated from small intestine of a swine.</title>
        <authorList>
            <person name="Kim J.S."/>
            <person name="Choe H."/>
            <person name="Lee Y.R."/>
            <person name="Kim K.M."/>
            <person name="Park D.S."/>
        </authorList>
    </citation>
    <scope>NUCLEOTIDE SEQUENCE [LARGE SCALE GENOMIC DNA]</scope>
    <source>
        <strain evidence="10 11">SG0102</strain>
    </source>
</reference>
<evidence type="ECO:0000256" key="2">
    <source>
        <dbReference type="ARBA" id="ARBA00008114"/>
    </source>
</evidence>
<evidence type="ECO:0000259" key="9">
    <source>
        <dbReference type="Pfam" id="PF16916"/>
    </source>
</evidence>
<evidence type="ECO:0000256" key="6">
    <source>
        <dbReference type="ARBA" id="ARBA00023136"/>
    </source>
</evidence>
<feature type="transmembrane region" description="Helical" evidence="7">
    <location>
        <begin position="179"/>
        <end position="197"/>
    </location>
</feature>
<keyword evidence="11" id="KW-1185">Reference proteome</keyword>
<dbReference type="PANTHER" id="PTHR43840:SF50">
    <property type="entry name" value="MANGANESE EFFLUX SYSTEM PROTEIN MNES"/>
    <property type="match status" value="1"/>
</dbReference>
<evidence type="ECO:0000256" key="1">
    <source>
        <dbReference type="ARBA" id="ARBA00004141"/>
    </source>
</evidence>
<dbReference type="GO" id="GO:0008324">
    <property type="term" value="F:monoatomic cation transmembrane transporter activity"/>
    <property type="evidence" value="ECO:0007669"/>
    <property type="project" value="InterPro"/>
</dbReference>
<dbReference type="InterPro" id="IPR036837">
    <property type="entry name" value="Cation_efflux_CTD_sf"/>
</dbReference>
<comment type="similarity">
    <text evidence="2">Belongs to the cation diffusion facilitator (CDF) transporter (TC 2.A.4) family.</text>
</comment>
<sequence>MQNRDAIIIQTSIIGILTNIALAAFKAFVGVISHSIAITMDAVNNLSDALSSVITIVGTKLANKAPDAKHPMGYGRVEYLSATIISCIVLYAGITAFVESIKSIFHPSSPDYKTIALVIVSVGVVVKVLLGLFVKKRGQKVNSNSLIASGEDALNDAIISVTTLVAAIIYIFFHISLEAYLGAIIAAIIIKSGIDLLKDTLSQILGERIDSHLSKEIKETINSFDGVNGSYDLVLNSYGVDRFLGSVHIEVLDTMTARDIDELSRKISHTIYEKYHVLLTGIGVYSINTLNNHIKEMEDKIHDCVMGHDHVLQMHGFYVNEEEKTIQFDIIIDFDAEDRPALFNHIHGDVEELYPDYRIIMAMDSDISD</sequence>
<accession>A0A3G9JKN6</accession>
<feature type="transmembrane region" description="Helical" evidence="7">
    <location>
        <begin position="114"/>
        <end position="134"/>
    </location>
</feature>
<dbReference type="GO" id="GO:0016020">
    <property type="term" value="C:membrane"/>
    <property type="evidence" value="ECO:0007669"/>
    <property type="project" value="UniProtKB-SubCell"/>
</dbReference>
<dbReference type="InterPro" id="IPR002524">
    <property type="entry name" value="Cation_efflux"/>
</dbReference>
<keyword evidence="5 7" id="KW-1133">Transmembrane helix</keyword>
<feature type="domain" description="Cation efflux protein transmembrane" evidence="8">
    <location>
        <begin position="13"/>
        <end position="205"/>
    </location>
</feature>
<evidence type="ECO:0000256" key="3">
    <source>
        <dbReference type="ARBA" id="ARBA00022448"/>
    </source>
</evidence>
<keyword evidence="6 7" id="KW-0472">Membrane</keyword>
<evidence type="ECO:0000313" key="10">
    <source>
        <dbReference type="EMBL" id="BBH25563.1"/>
    </source>
</evidence>
<dbReference type="PANTHER" id="PTHR43840">
    <property type="entry name" value="MITOCHONDRIAL METAL TRANSPORTER 1-RELATED"/>
    <property type="match status" value="1"/>
</dbReference>
<name>A0A3G9JKN6_9FIRM</name>
<dbReference type="InterPro" id="IPR027469">
    <property type="entry name" value="Cation_efflux_TMD_sf"/>
</dbReference>
<dbReference type="InParanoid" id="A0A3G9JKN6"/>
<proteinExistence type="inferred from homology"/>
<dbReference type="FunFam" id="1.20.1510.10:FF:000006">
    <property type="entry name" value="Divalent cation efflux transporter"/>
    <property type="match status" value="1"/>
</dbReference>
<feature type="transmembrane region" description="Helical" evidence="7">
    <location>
        <begin position="6"/>
        <end position="25"/>
    </location>
</feature>
<dbReference type="SUPFAM" id="SSF161111">
    <property type="entry name" value="Cation efflux protein transmembrane domain-like"/>
    <property type="match status" value="1"/>
</dbReference>
<comment type="subcellular location">
    <subcellularLocation>
        <location evidence="1">Membrane</location>
        <topology evidence="1">Multi-pass membrane protein</topology>
    </subcellularLocation>
</comment>
<dbReference type="FunCoup" id="A0A3G9JKN6">
    <property type="interactions" value="336"/>
</dbReference>
<dbReference type="RefSeq" id="WP_197715066.1">
    <property type="nucleotide sequence ID" value="NZ_AP019309.1"/>
</dbReference>
<dbReference type="SUPFAM" id="SSF160240">
    <property type="entry name" value="Cation efflux protein cytoplasmic domain-like"/>
    <property type="match status" value="1"/>
</dbReference>
<dbReference type="NCBIfam" id="TIGR01297">
    <property type="entry name" value="CDF"/>
    <property type="match status" value="1"/>
</dbReference>
<evidence type="ECO:0000256" key="5">
    <source>
        <dbReference type="ARBA" id="ARBA00022989"/>
    </source>
</evidence>
<dbReference type="Pfam" id="PF01545">
    <property type="entry name" value="Cation_efflux"/>
    <property type="match status" value="1"/>
</dbReference>
<evidence type="ECO:0000313" key="11">
    <source>
        <dbReference type="Proteomes" id="UP000268059"/>
    </source>
</evidence>
<keyword evidence="4 7" id="KW-0812">Transmembrane</keyword>
<dbReference type="KEGG" id="ebm:SG0102_04970"/>
<evidence type="ECO:0000256" key="4">
    <source>
        <dbReference type="ARBA" id="ARBA00022692"/>
    </source>
</evidence>
<dbReference type="Pfam" id="PF16916">
    <property type="entry name" value="ZT_dimer"/>
    <property type="match status" value="1"/>
</dbReference>
<dbReference type="EMBL" id="AP019309">
    <property type="protein sequence ID" value="BBH25563.1"/>
    <property type="molecule type" value="Genomic_DNA"/>
</dbReference>
<dbReference type="AlphaFoldDB" id="A0A3G9JKN6"/>
<gene>
    <name evidence="10" type="ORF">SG0102_04970</name>
</gene>
<feature type="domain" description="Cation efflux protein cytoplasmic" evidence="9">
    <location>
        <begin position="214"/>
        <end position="277"/>
    </location>
</feature>